<feature type="region of interest" description="Disordered" evidence="2">
    <location>
        <begin position="50"/>
        <end position="250"/>
    </location>
</feature>
<dbReference type="RefSeq" id="XP_060278607.1">
    <property type="nucleotide sequence ID" value="XM_060432912.1"/>
</dbReference>
<feature type="compositionally biased region" description="Basic and acidic residues" evidence="2">
    <location>
        <begin position="150"/>
        <end position="175"/>
    </location>
</feature>
<dbReference type="GeneID" id="85316099"/>
<feature type="compositionally biased region" description="Basic and acidic residues" evidence="2">
    <location>
        <begin position="182"/>
        <end position="211"/>
    </location>
</feature>
<accession>A0AAJ0BSQ1</accession>
<gene>
    <name evidence="3" type="ORF">QBC33DRAFT_623720</name>
</gene>
<dbReference type="Proteomes" id="UP001244011">
    <property type="component" value="Unassembled WGS sequence"/>
</dbReference>
<feature type="compositionally biased region" description="Basic and acidic residues" evidence="2">
    <location>
        <begin position="110"/>
        <end position="125"/>
    </location>
</feature>
<feature type="compositionally biased region" description="Basic and acidic residues" evidence="2">
    <location>
        <begin position="53"/>
        <end position="64"/>
    </location>
</feature>
<proteinExistence type="predicted"/>
<evidence type="ECO:0000256" key="2">
    <source>
        <dbReference type="SAM" id="MobiDB-lite"/>
    </source>
</evidence>
<feature type="coiled-coil region" evidence="1">
    <location>
        <begin position="314"/>
        <end position="341"/>
    </location>
</feature>
<evidence type="ECO:0000313" key="3">
    <source>
        <dbReference type="EMBL" id="KAK1762394.1"/>
    </source>
</evidence>
<organism evidence="3 4">
    <name type="scientific">Phialemonium atrogriseum</name>
    <dbReference type="NCBI Taxonomy" id="1093897"/>
    <lineage>
        <taxon>Eukaryota</taxon>
        <taxon>Fungi</taxon>
        <taxon>Dikarya</taxon>
        <taxon>Ascomycota</taxon>
        <taxon>Pezizomycotina</taxon>
        <taxon>Sordariomycetes</taxon>
        <taxon>Sordariomycetidae</taxon>
        <taxon>Cephalothecales</taxon>
        <taxon>Cephalothecaceae</taxon>
        <taxon>Phialemonium</taxon>
    </lineage>
</organism>
<evidence type="ECO:0000313" key="4">
    <source>
        <dbReference type="Proteomes" id="UP001244011"/>
    </source>
</evidence>
<comment type="caution">
    <text evidence="3">The sequence shown here is derived from an EMBL/GenBank/DDBJ whole genome shotgun (WGS) entry which is preliminary data.</text>
</comment>
<dbReference type="EMBL" id="MU839038">
    <property type="protein sequence ID" value="KAK1762394.1"/>
    <property type="molecule type" value="Genomic_DNA"/>
</dbReference>
<dbReference type="AlphaFoldDB" id="A0AAJ0BSQ1"/>
<name>A0AAJ0BSQ1_9PEZI</name>
<feature type="compositionally biased region" description="Basic and acidic residues" evidence="2">
    <location>
        <begin position="387"/>
        <end position="397"/>
    </location>
</feature>
<feature type="compositionally biased region" description="Basic and acidic residues" evidence="2">
    <location>
        <begin position="220"/>
        <end position="240"/>
    </location>
</feature>
<sequence>MPIPSKHKSDTMPTPGDYAVSTGDSGPVKYVAAPALSQPDTTTAIQEANTIIDDGHVQATEKGEQGSGGPTEEGENGQKDIIDKPQPTGLSGEEDHDISTQATSVAATAQEEKSETSPLEDHKLLQEQPGDLIAGAPKGHTQGVDVDEASSGKEDMPSVDEEKGDRAAGYEETQKPGKKKHEKGDHEKESHIPNLDTKLRDRAESDCKTRIDTLQGQNHGQEEDLQDKIRTPEAKLSEGQKHRRSLEDTATQQMKLHCDLEDELAKAKSQAEGDLKKCHEERKAEVKRKDNRTTDLGAELEDCKGRQEDMSKEVEARDERIVRLETELNKARNDLEEYHRDREGIKGIVETITRKCSDIVSLTSDSSPTTPREGAVATSETPARQPSDSRHGHHHEVSCSRARRPWVTLLAVAALLAAAVDGVLASQRFSQAYGFYYHGGFDGLTHVFVFRTWWQVAAFILATSYLASGLAGGEDGVRLWMARRRLVMAGRRRRE</sequence>
<keyword evidence="1" id="KW-0175">Coiled coil</keyword>
<keyword evidence="4" id="KW-1185">Reference proteome</keyword>
<reference evidence="3" key="1">
    <citation type="submission" date="2023-06" db="EMBL/GenBank/DDBJ databases">
        <title>Genome-scale phylogeny and comparative genomics of the fungal order Sordariales.</title>
        <authorList>
            <consortium name="Lawrence Berkeley National Laboratory"/>
            <person name="Hensen N."/>
            <person name="Bonometti L."/>
            <person name="Westerberg I."/>
            <person name="Brannstrom I.O."/>
            <person name="Guillou S."/>
            <person name="Cros-Aarteil S."/>
            <person name="Calhoun S."/>
            <person name="Haridas S."/>
            <person name="Kuo A."/>
            <person name="Mondo S."/>
            <person name="Pangilinan J."/>
            <person name="Riley R."/>
            <person name="Labutti K."/>
            <person name="Andreopoulos B."/>
            <person name="Lipzen A."/>
            <person name="Chen C."/>
            <person name="Yanf M."/>
            <person name="Daum C."/>
            <person name="Ng V."/>
            <person name="Clum A."/>
            <person name="Steindorff A."/>
            <person name="Ohm R."/>
            <person name="Martin F."/>
            <person name="Silar P."/>
            <person name="Natvig D."/>
            <person name="Lalanne C."/>
            <person name="Gautier V."/>
            <person name="Ament-Velasquez S.L."/>
            <person name="Kruys A."/>
            <person name="Hutchinson M.I."/>
            <person name="Powell A.J."/>
            <person name="Barry K."/>
            <person name="Miller A.N."/>
            <person name="Grigoriev I.V."/>
            <person name="Debuchy R."/>
            <person name="Gladieux P."/>
            <person name="Thoren M.H."/>
            <person name="Johannesson H."/>
        </authorList>
    </citation>
    <scope>NUCLEOTIDE SEQUENCE</scope>
    <source>
        <strain evidence="3">8032-3</strain>
    </source>
</reference>
<feature type="compositionally biased region" description="Polar residues" evidence="2">
    <location>
        <begin position="361"/>
        <end position="370"/>
    </location>
</feature>
<feature type="region of interest" description="Disordered" evidence="2">
    <location>
        <begin position="361"/>
        <end position="397"/>
    </location>
</feature>
<feature type="region of interest" description="Disordered" evidence="2">
    <location>
        <begin position="265"/>
        <end position="294"/>
    </location>
</feature>
<evidence type="ECO:0000256" key="1">
    <source>
        <dbReference type="SAM" id="Coils"/>
    </source>
</evidence>
<feature type="compositionally biased region" description="Low complexity" evidence="2">
    <location>
        <begin position="99"/>
        <end position="109"/>
    </location>
</feature>
<feature type="compositionally biased region" description="Basic and acidic residues" evidence="2">
    <location>
        <begin position="265"/>
        <end position="293"/>
    </location>
</feature>
<protein>
    <submittedName>
        <fullName evidence="3">Uncharacterized protein</fullName>
    </submittedName>
</protein>
<feature type="region of interest" description="Disordered" evidence="2">
    <location>
        <begin position="1"/>
        <end position="30"/>
    </location>
</feature>